<dbReference type="InterPro" id="IPR052025">
    <property type="entry name" value="Xyloglucanase_GH74"/>
</dbReference>
<dbReference type="Gene3D" id="2.130.10.10">
    <property type="entry name" value="YVTN repeat-like/Quinoprotein amine dehydrogenase"/>
    <property type="match status" value="2"/>
</dbReference>
<organism evidence="1 2">
    <name type="scientific">Chitinophaga chungangae</name>
    <dbReference type="NCBI Taxonomy" id="2821488"/>
    <lineage>
        <taxon>Bacteria</taxon>
        <taxon>Pseudomonadati</taxon>
        <taxon>Bacteroidota</taxon>
        <taxon>Chitinophagia</taxon>
        <taxon>Chitinophagales</taxon>
        <taxon>Chitinophagaceae</taxon>
        <taxon>Chitinophaga</taxon>
    </lineage>
</organism>
<dbReference type="PANTHER" id="PTHR43739:SF5">
    <property type="entry name" value="EXO-ALPHA-SIALIDASE"/>
    <property type="match status" value="1"/>
</dbReference>
<evidence type="ECO:0008006" key="3">
    <source>
        <dbReference type="Google" id="ProtNLM"/>
    </source>
</evidence>
<dbReference type="CDD" id="cd15482">
    <property type="entry name" value="Sialidase_non-viral"/>
    <property type="match status" value="1"/>
</dbReference>
<dbReference type="RefSeq" id="WP_209144986.1">
    <property type="nucleotide sequence ID" value="NZ_JAGHKP010000001.1"/>
</dbReference>
<keyword evidence="2" id="KW-1185">Reference proteome</keyword>
<reference evidence="2" key="1">
    <citation type="submission" date="2021-03" db="EMBL/GenBank/DDBJ databases">
        <title>Assistant Professor.</title>
        <authorList>
            <person name="Huq M.A."/>
        </authorList>
    </citation>
    <scope>NUCLEOTIDE SEQUENCE [LARGE SCALE GENOMIC DNA]</scope>
    <source>
        <strain evidence="2">MAH-28</strain>
    </source>
</reference>
<evidence type="ECO:0000313" key="1">
    <source>
        <dbReference type="EMBL" id="MBO9152129.1"/>
    </source>
</evidence>
<sequence>MKISATMVAAIGMAILTAWSCKKLSEKVEKEVLDGKRSGVSSIQGMVSYSWNNVAIGGGGYVTGMAIHPTTGNRMYARTDVGGAYRWDGTNQRWQPMLDGISSIRVDGMALDANAPDRVYLALNDGVYRSNDRGDNWTKVFSTTYNGNGDLRWAGECLAVDSLTSTVIYAGTRTDGLYRSTNTGTSWTKVATVPGSANVRIVATDPSSSVSGRSAKVYAGIPGGGIYRSTDGGMTFSAMSGAPASPNRMVVMGGKLYVAHSTGVTVWNGSTWTNITPASGMNKNYCGIAVESYDHNKIAVCQRYSTFNNPLYRSSNGGSSWEQINTTSLPITKTLEAPWWPNSWFSSATSCLVFDPLHHGDLYYSDWFGVWFSSNVWAAGNVAFTTRIKGDEETVVLTLASAPGTVPLYSGLADVFGFRHDNVTAYPSARLYNINEGFSISYCESQPANIAILGASGNDGTGTILATSSNSGTSWTTRTLPSGVKLGRICISSANPDKMVYIAGGSGGAVYYSTNRGSSWSAATGAPTGAVNAIDVWSKDFSITADCVDGDKFYIYKTGYLYASTDGGATWSQQNATAIPNKNSYLFVAARPGTADEVWVSLDGNGLYKTTNGGATFSKVTALTTCTAFAWGAPASGSATPTLFAYGTVGGVKGMYRSTNLGAGWDQIDNGTQKFPAGVKSLAGDRTVFGKVYVGTGGRGVLYGQP</sequence>
<dbReference type="EMBL" id="JAGHKP010000001">
    <property type="protein sequence ID" value="MBO9152129.1"/>
    <property type="molecule type" value="Genomic_DNA"/>
</dbReference>
<dbReference type="InterPro" id="IPR015943">
    <property type="entry name" value="WD40/YVTN_repeat-like_dom_sf"/>
</dbReference>
<comment type="caution">
    <text evidence="1">The sequence shown here is derived from an EMBL/GenBank/DDBJ whole genome shotgun (WGS) entry which is preliminary data.</text>
</comment>
<accession>A0ABS3YBT4</accession>
<dbReference type="Proteomes" id="UP000679126">
    <property type="component" value="Unassembled WGS sequence"/>
</dbReference>
<name>A0ABS3YBT4_9BACT</name>
<evidence type="ECO:0000313" key="2">
    <source>
        <dbReference type="Proteomes" id="UP000679126"/>
    </source>
</evidence>
<dbReference type="SUPFAM" id="SSF110296">
    <property type="entry name" value="Oligoxyloglucan reducing end-specific cellobiohydrolase"/>
    <property type="match status" value="2"/>
</dbReference>
<gene>
    <name evidence="1" type="ORF">J7I43_07900</name>
</gene>
<proteinExistence type="predicted"/>
<protein>
    <recommendedName>
        <fullName evidence="3">Sortilin N-terminal domain-containing protein</fullName>
    </recommendedName>
</protein>
<dbReference type="PANTHER" id="PTHR43739">
    <property type="entry name" value="XYLOGLUCANASE (EUROFUNG)"/>
    <property type="match status" value="1"/>
</dbReference>